<keyword evidence="2 4" id="KW-0238">DNA-binding</keyword>
<dbReference type="InterPro" id="IPR036271">
    <property type="entry name" value="Tet_transcr_reg_TetR-rel_C_sf"/>
</dbReference>
<keyword evidence="7" id="KW-1185">Reference proteome</keyword>
<dbReference type="InterPro" id="IPR009057">
    <property type="entry name" value="Homeodomain-like_sf"/>
</dbReference>
<dbReference type="SUPFAM" id="SSF46689">
    <property type="entry name" value="Homeodomain-like"/>
    <property type="match status" value="1"/>
</dbReference>
<dbReference type="PANTHER" id="PTHR47506">
    <property type="entry name" value="TRANSCRIPTIONAL REGULATORY PROTEIN"/>
    <property type="match status" value="1"/>
</dbReference>
<proteinExistence type="predicted"/>
<dbReference type="EMBL" id="JBHSFZ010000025">
    <property type="protein sequence ID" value="MFC4594936.1"/>
    <property type="molecule type" value="Genomic_DNA"/>
</dbReference>
<keyword evidence="1" id="KW-0805">Transcription regulation</keyword>
<protein>
    <submittedName>
        <fullName evidence="6">TetR/AcrR family transcriptional regulator</fullName>
    </submittedName>
</protein>
<dbReference type="Gene3D" id="1.10.10.60">
    <property type="entry name" value="Homeodomain-like"/>
    <property type="match status" value="1"/>
</dbReference>
<dbReference type="Gene3D" id="1.10.357.10">
    <property type="entry name" value="Tetracycline Repressor, domain 2"/>
    <property type="match status" value="1"/>
</dbReference>
<evidence type="ECO:0000256" key="1">
    <source>
        <dbReference type="ARBA" id="ARBA00023015"/>
    </source>
</evidence>
<dbReference type="Pfam" id="PF00440">
    <property type="entry name" value="TetR_N"/>
    <property type="match status" value="1"/>
</dbReference>
<evidence type="ECO:0000259" key="5">
    <source>
        <dbReference type="PROSITE" id="PS50977"/>
    </source>
</evidence>
<comment type="caution">
    <text evidence="6">The sequence shown here is derived from an EMBL/GenBank/DDBJ whole genome shotgun (WGS) entry which is preliminary data.</text>
</comment>
<evidence type="ECO:0000256" key="2">
    <source>
        <dbReference type="ARBA" id="ARBA00023125"/>
    </source>
</evidence>
<feature type="domain" description="HTH tetR-type" evidence="5">
    <location>
        <begin position="14"/>
        <end position="74"/>
    </location>
</feature>
<gene>
    <name evidence="6" type="ORF">ACFO3E_12135</name>
</gene>
<keyword evidence="3" id="KW-0804">Transcription</keyword>
<evidence type="ECO:0000256" key="4">
    <source>
        <dbReference type="PROSITE-ProRule" id="PRU00335"/>
    </source>
</evidence>
<dbReference type="PRINTS" id="PR00455">
    <property type="entry name" value="HTHTETR"/>
</dbReference>
<evidence type="ECO:0000256" key="3">
    <source>
        <dbReference type="ARBA" id="ARBA00023163"/>
    </source>
</evidence>
<sequence>METASTPVRGRPREFDPEKALAAALEIFWRRGYEGASLAELTEAMGITKPSLYACFGNKESLFRKALDLYERDKLCYVKSALEAPTAKQVAERLLKGALAMQCGNTDPKGCMGVISSVANTAHAECIRNEILARRASSDRALIERFERAQKEGDLPADVEPKALALYLTTMLQGLAVQAGSGVPEDRLTQLVDTALTMWPSA</sequence>
<dbReference type="InterPro" id="IPR001647">
    <property type="entry name" value="HTH_TetR"/>
</dbReference>
<reference evidence="7" key="1">
    <citation type="journal article" date="2019" name="Int. J. Syst. Evol. Microbiol.">
        <title>The Global Catalogue of Microorganisms (GCM) 10K type strain sequencing project: providing services to taxonomists for standard genome sequencing and annotation.</title>
        <authorList>
            <consortium name="The Broad Institute Genomics Platform"/>
            <consortium name="The Broad Institute Genome Sequencing Center for Infectious Disease"/>
            <person name="Wu L."/>
            <person name="Ma J."/>
        </authorList>
    </citation>
    <scope>NUCLEOTIDE SEQUENCE [LARGE SCALE GENOMIC DNA]</scope>
    <source>
        <strain evidence="7">NBRC 103632</strain>
    </source>
</reference>
<name>A0ABV9EZ93_9SPHN</name>
<dbReference type="RefSeq" id="WP_066531367.1">
    <property type="nucleotide sequence ID" value="NZ_JBHSFZ010000025.1"/>
</dbReference>
<evidence type="ECO:0000313" key="7">
    <source>
        <dbReference type="Proteomes" id="UP001595957"/>
    </source>
</evidence>
<dbReference type="SUPFAM" id="SSF48498">
    <property type="entry name" value="Tetracyclin repressor-like, C-terminal domain"/>
    <property type="match status" value="1"/>
</dbReference>
<dbReference type="PANTHER" id="PTHR47506:SF1">
    <property type="entry name" value="HTH-TYPE TRANSCRIPTIONAL REGULATOR YJDC"/>
    <property type="match status" value="1"/>
</dbReference>
<feature type="DNA-binding region" description="H-T-H motif" evidence="4">
    <location>
        <begin position="37"/>
        <end position="56"/>
    </location>
</feature>
<evidence type="ECO:0000313" key="6">
    <source>
        <dbReference type="EMBL" id="MFC4594936.1"/>
    </source>
</evidence>
<organism evidence="6 7">
    <name type="scientific">Sphingobium tyrosinilyticum</name>
    <dbReference type="NCBI Taxonomy" id="2715436"/>
    <lineage>
        <taxon>Bacteria</taxon>
        <taxon>Pseudomonadati</taxon>
        <taxon>Pseudomonadota</taxon>
        <taxon>Alphaproteobacteria</taxon>
        <taxon>Sphingomonadales</taxon>
        <taxon>Sphingomonadaceae</taxon>
        <taxon>Sphingobium</taxon>
    </lineage>
</organism>
<dbReference type="Proteomes" id="UP001595957">
    <property type="component" value="Unassembled WGS sequence"/>
</dbReference>
<accession>A0ABV9EZ93</accession>
<dbReference type="PROSITE" id="PS50977">
    <property type="entry name" value="HTH_TETR_2"/>
    <property type="match status" value="1"/>
</dbReference>